<dbReference type="PANTHER" id="PTHR43798:SF33">
    <property type="entry name" value="HYDROLASE, PUTATIVE (AFU_ORTHOLOGUE AFUA_2G14860)-RELATED"/>
    <property type="match status" value="1"/>
</dbReference>
<keyword evidence="3" id="KW-1185">Reference proteome</keyword>
<dbReference type="Pfam" id="PF00561">
    <property type="entry name" value="Abhydrolase_1"/>
    <property type="match status" value="1"/>
</dbReference>
<dbReference type="PANTHER" id="PTHR43798">
    <property type="entry name" value="MONOACYLGLYCEROL LIPASE"/>
    <property type="match status" value="1"/>
</dbReference>
<dbReference type="Gene3D" id="3.40.50.1820">
    <property type="entry name" value="alpha/beta hydrolase"/>
    <property type="match status" value="1"/>
</dbReference>
<dbReference type="PRINTS" id="PR00412">
    <property type="entry name" value="EPOXHYDRLASE"/>
</dbReference>
<dbReference type="InterPro" id="IPR029058">
    <property type="entry name" value="AB_hydrolase_fold"/>
</dbReference>
<dbReference type="InterPro" id="IPR050266">
    <property type="entry name" value="AB_hydrolase_sf"/>
</dbReference>
<name>S9QDT0_CYSF2</name>
<dbReference type="InterPro" id="IPR000073">
    <property type="entry name" value="AB_hydrolase_1"/>
</dbReference>
<dbReference type="eggNOG" id="COG2267">
    <property type="taxonomic scope" value="Bacteria"/>
</dbReference>
<organism evidence="2 3">
    <name type="scientific">Cystobacter fuscus (strain ATCC 25194 / DSM 2262 / NBRC 100088 / M29)</name>
    <dbReference type="NCBI Taxonomy" id="1242864"/>
    <lineage>
        <taxon>Bacteria</taxon>
        <taxon>Pseudomonadati</taxon>
        <taxon>Myxococcota</taxon>
        <taxon>Myxococcia</taxon>
        <taxon>Myxococcales</taxon>
        <taxon>Cystobacterineae</taxon>
        <taxon>Archangiaceae</taxon>
        <taxon>Cystobacter</taxon>
    </lineage>
</organism>
<dbReference type="Proteomes" id="UP000011682">
    <property type="component" value="Unassembled WGS sequence"/>
</dbReference>
<sequence length="291" mass="31880">MSTFTTADGCELDYHLAGSSSSERTLVLLHGWSQSRAMFDRVIPMLARNYRVVSYDQRGHGESGHPTHGARIARLARDLDELLTHLGIERADFAGHSMGASVLWSYLDLFGSAKVSSLVIIDQPSACTVLPWLNEAEATEVGAILDFPGAEAFCKGVFGPDAAAVRRDFLVSMLTKQLSSEDLAWLYQENLKLEGGFGSRLLLDHIMQDWRDVLPRIDVPTLVMAGEVSHVNPASQKWSAERIPGAQLRIFTAEEGGAHFPFFERPEPFAAALRSFLDAQPVPRARAGAAS</sequence>
<gene>
    <name evidence="2" type="ORF">D187_002994</name>
</gene>
<evidence type="ECO:0000313" key="3">
    <source>
        <dbReference type="Proteomes" id="UP000011682"/>
    </source>
</evidence>
<dbReference type="GO" id="GO:0003824">
    <property type="term" value="F:catalytic activity"/>
    <property type="evidence" value="ECO:0007669"/>
    <property type="project" value="InterPro"/>
</dbReference>
<accession>S9QDT0</accession>
<proteinExistence type="predicted"/>
<reference evidence="2" key="1">
    <citation type="submission" date="2013-05" db="EMBL/GenBank/DDBJ databases">
        <title>Genome assembly of Cystobacter fuscus DSM 2262.</title>
        <authorList>
            <person name="Sharma G."/>
            <person name="Khatri I."/>
            <person name="Kaur C."/>
            <person name="Mayilraj S."/>
            <person name="Subramanian S."/>
        </authorList>
    </citation>
    <scope>NUCLEOTIDE SEQUENCE [LARGE SCALE GENOMIC DNA]</scope>
    <source>
        <strain evidence="2">DSM 2262</strain>
    </source>
</reference>
<dbReference type="AlphaFoldDB" id="S9QDT0"/>
<evidence type="ECO:0000259" key="1">
    <source>
        <dbReference type="Pfam" id="PF00561"/>
    </source>
</evidence>
<dbReference type="SUPFAM" id="SSF53474">
    <property type="entry name" value="alpha/beta-Hydrolases"/>
    <property type="match status" value="1"/>
</dbReference>
<protein>
    <recommendedName>
        <fullName evidence="1">AB hydrolase-1 domain-containing protein</fullName>
    </recommendedName>
</protein>
<feature type="domain" description="AB hydrolase-1" evidence="1">
    <location>
        <begin position="25"/>
        <end position="266"/>
    </location>
</feature>
<evidence type="ECO:0000313" key="2">
    <source>
        <dbReference type="EMBL" id="EPX59504.1"/>
    </source>
</evidence>
<dbReference type="EMBL" id="ANAH02000017">
    <property type="protein sequence ID" value="EPX59504.1"/>
    <property type="molecule type" value="Genomic_DNA"/>
</dbReference>
<dbReference type="GO" id="GO:0016020">
    <property type="term" value="C:membrane"/>
    <property type="evidence" value="ECO:0007669"/>
    <property type="project" value="TreeGrafter"/>
</dbReference>
<comment type="caution">
    <text evidence="2">The sequence shown here is derived from an EMBL/GenBank/DDBJ whole genome shotgun (WGS) entry which is preliminary data.</text>
</comment>
<dbReference type="InterPro" id="IPR000639">
    <property type="entry name" value="Epox_hydrolase-like"/>
</dbReference>